<comment type="caution">
    <text evidence="2">The sequence shown here is derived from an EMBL/GenBank/DDBJ whole genome shotgun (WGS) entry which is preliminary data.</text>
</comment>
<reference evidence="2 3" key="1">
    <citation type="submission" date="2019-04" db="EMBL/GenBank/DDBJ databases">
        <title>Cohnella sp. nov. isolated from preserved vegetables.</title>
        <authorList>
            <person name="Lin S.-Y."/>
            <person name="Hung M.-H."/>
            <person name="Young C.-C."/>
        </authorList>
    </citation>
    <scope>NUCLEOTIDE SEQUENCE [LARGE SCALE GENOMIC DNA]</scope>
    <source>
        <strain evidence="2 3">CC-MHH1044</strain>
    </source>
</reference>
<dbReference type="OrthoDB" id="1798631at2"/>
<dbReference type="AlphaFoldDB" id="A0A4V3WED7"/>
<keyword evidence="3" id="KW-1185">Reference proteome</keyword>
<accession>A0A4V3WED7</accession>
<dbReference type="Pfam" id="PF10031">
    <property type="entry name" value="DUF2273"/>
    <property type="match status" value="1"/>
</dbReference>
<keyword evidence="1" id="KW-1133">Transmembrane helix</keyword>
<dbReference type="EMBL" id="SSOB01000028">
    <property type="protein sequence ID" value="THF75902.1"/>
    <property type="molecule type" value="Genomic_DNA"/>
</dbReference>
<proteinExistence type="predicted"/>
<keyword evidence="1" id="KW-0812">Transmembrane</keyword>
<evidence type="ECO:0000313" key="2">
    <source>
        <dbReference type="EMBL" id="THF75902.1"/>
    </source>
</evidence>
<protein>
    <submittedName>
        <fullName evidence="2">DUF2273 domain-containing protein</fullName>
    </submittedName>
</protein>
<dbReference type="RefSeq" id="WP_136371706.1">
    <property type="nucleotide sequence ID" value="NZ_SSOB01000028.1"/>
</dbReference>
<organism evidence="2 3">
    <name type="scientific">Cohnella fermenti</name>
    <dbReference type="NCBI Taxonomy" id="2565925"/>
    <lineage>
        <taxon>Bacteria</taxon>
        <taxon>Bacillati</taxon>
        <taxon>Bacillota</taxon>
        <taxon>Bacilli</taxon>
        <taxon>Bacillales</taxon>
        <taxon>Paenibacillaceae</taxon>
        <taxon>Cohnella</taxon>
    </lineage>
</organism>
<feature type="transmembrane region" description="Helical" evidence="1">
    <location>
        <begin position="20"/>
        <end position="47"/>
    </location>
</feature>
<dbReference type="Proteomes" id="UP000310636">
    <property type="component" value="Unassembled WGS sequence"/>
</dbReference>
<gene>
    <name evidence="2" type="ORF">E6C55_20585</name>
</gene>
<dbReference type="InterPro" id="IPR018730">
    <property type="entry name" value="DUF2273"/>
</dbReference>
<evidence type="ECO:0000256" key="1">
    <source>
        <dbReference type="SAM" id="Phobius"/>
    </source>
</evidence>
<keyword evidence="1" id="KW-0472">Membrane</keyword>
<name>A0A4V3WED7_9BACL</name>
<sequence>MWKEWWDTYGGRTLGIAAGFLLGIIYLICGFWDMLFFALLLCVGYAIGKNKDLKRGPLVRWERLTEWVNDRWPWIK</sequence>
<evidence type="ECO:0000313" key="3">
    <source>
        <dbReference type="Proteomes" id="UP000310636"/>
    </source>
</evidence>